<gene>
    <name evidence="3" type="ORF">FRZ40_35525</name>
    <name evidence="2" type="ORF">V4C56_13155</name>
</gene>
<feature type="domain" description="DUF4123" evidence="1">
    <location>
        <begin position="34"/>
        <end position="126"/>
    </location>
</feature>
<reference evidence="3 4" key="1">
    <citation type="journal article" date="2018" name="Int. J. Syst. Evol. Microbiol.">
        <title>Paraburkholderia azotifigens sp. nov., a nitrogen-fixing bacterium isolated from paddy soil.</title>
        <authorList>
            <person name="Choi G.M."/>
            <person name="Im W.T."/>
        </authorList>
    </citation>
    <scope>NUCLEOTIDE SEQUENCE [LARGE SCALE GENOMIC DNA]</scope>
    <source>
        <strain evidence="3 4">NF 2-5-3</strain>
    </source>
</reference>
<comment type="caution">
    <text evidence="3">The sequence shown here is derived from an EMBL/GenBank/DDBJ whole genome shotgun (WGS) entry which is preliminary data.</text>
</comment>
<dbReference type="RefSeq" id="WP_147237309.1">
    <property type="nucleotide sequence ID" value="NZ_JAZHFZ010000080.1"/>
</dbReference>
<name>A0A5C6V733_9BURK</name>
<dbReference type="EMBL" id="VOQS01000005">
    <property type="protein sequence ID" value="TXC79668.1"/>
    <property type="molecule type" value="Genomic_DNA"/>
</dbReference>
<organism evidence="3 4">
    <name type="scientific">Paraburkholderia azotifigens</name>
    <dbReference type="NCBI Taxonomy" id="2057004"/>
    <lineage>
        <taxon>Bacteria</taxon>
        <taxon>Pseudomonadati</taxon>
        <taxon>Pseudomonadota</taxon>
        <taxon>Betaproteobacteria</taxon>
        <taxon>Burkholderiales</taxon>
        <taxon>Burkholderiaceae</taxon>
        <taxon>Paraburkholderia</taxon>
    </lineage>
</organism>
<dbReference type="Proteomes" id="UP000321776">
    <property type="component" value="Unassembled WGS sequence"/>
</dbReference>
<evidence type="ECO:0000313" key="4">
    <source>
        <dbReference type="Proteomes" id="UP000321776"/>
    </source>
</evidence>
<evidence type="ECO:0000313" key="5">
    <source>
        <dbReference type="Proteomes" id="UP001481677"/>
    </source>
</evidence>
<dbReference type="EMBL" id="JAZHGA010000007">
    <property type="protein sequence ID" value="MEM5340564.1"/>
    <property type="molecule type" value="Genomic_DNA"/>
</dbReference>
<reference evidence="3" key="2">
    <citation type="submission" date="2019-08" db="EMBL/GenBank/DDBJ databases">
        <authorList>
            <person name="Im W.-T."/>
        </authorList>
    </citation>
    <scope>NUCLEOTIDE SEQUENCE</scope>
    <source>
        <strain evidence="3">NF 2-5-3</strain>
    </source>
</reference>
<keyword evidence="5" id="KW-1185">Reference proteome</keyword>
<dbReference type="Proteomes" id="UP001481677">
    <property type="component" value="Unassembled WGS sequence"/>
</dbReference>
<proteinExistence type="predicted"/>
<evidence type="ECO:0000313" key="2">
    <source>
        <dbReference type="EMBL" id="MEM5340564.1"/>
    </source>
</evidence>
<sequence>MDQYLIVEPDNGSVDLGTAPRMYEVGEIVPAAMPELKGVMPMLYSVEHPEQQLPSIEVIAARDKQSGLPPRVCALLETDASAETLMTHISDMIALPREDGGHSVFRFYDPRVVRNLGWVLQPEQLSLMLGPVQRWRHYSGNGWLAMERPAVAPAERLSLSTAQWATLRRLHLIEQALKSIRDVGEPVDERTSRQLDALFTKGAQYHLAGEDLAVFAVQGLLVSPNFDRHPDVAAALQPGQTSSYSEITAQWTDENWAVIAQEVARYAWQNNR</sequence>
<accession>A0A5C6V733</accession>
<reference evidence="2 5" key="3">
    <citation type="submission" date="2024-01" db="EMBL/GenBank/DDBJ databases">
        <title>The diversity of rhizobia nodulating Mimosa spp. in eleven states of Brazil covering several biomes is determined by host plant, location, and edaphic factors.</title>
        <authorList>
            <person name="Rouws L."/>
            <person name="Barauna A."/>
            <person name="Beukes C."/>
            <person name="De Faria S.M."/>
            <person name="Gross E."/>
            <person name="Dos Reis Junior F.B."/>
            <person name="Simon M."/>
            <person name="Maluk M."/>
            <person name="Odee D.W."/>
            <person name="Kenicer G."/>
            <person name="Young J.P.W."/>
            <person name="Reis V.M."/>
            <person name="Zilli J."/>
            <person name="James E.K."/>
        </authorList>
    </citation>
    <scope>NUCLEOTIDE SEQUENCE [LARGE SCALE GENOMIC DNA]</scope>
    <source>
        <strain evidence="2 5">JPY530</strain>
    </source>
</reference>
<dbReference type="Pfam" id="PF13503">
    <property type="entry name" value="DUF4123"/>
    <property type="match status" value="1"/>
</dbReference>
<evidence type="ECO:0000259" key="1">
    <source>
        <dbReference type="Pfam" id="PF13503"/>
    </source>
</evidence>
<evidence type="ECO:0000313" key="3">
    <source>
        <dbReference type="EMBL" id="TXC79668.1"/>
    </source>
</evidence>
<dbReference type="InterPro" id="IPR025391">
    <property type="entry name" value="DUF4123"/>
</dbReference>
<protein>
    <submittedName>
        <fullName evidence="3">DUF4123 domain-containing protein</fullName>
    </submittedName>
</protein>
<dbReference type="AlphaFoldDB" id="A0A5C6V733"/>